<feature type="compositionally biased region" description="Basic residues" evidence="1">
    <location>
        <begin position="66"/>
        <end position="77"/>
    </location>
</feature>
<feature type="region of interest" description="Disordered" evidence="1">
    <location>
        <begin position="16"/>
        <end position="148"/>
    </location>
</feature>
<dbReference type="AlphaFoldDB" id="A0A0S4W4M3"/>
<feature type="compositionally biased region" description="Basic and acidic residues" evidence="1">
    <location>
        <begin position="118"/>
        <end position="131"/>
    </location>
</feature>
<feature type="compositionally biased region" description="Basic and acidic residues" evidence="1">
    <location>
        <begin position="78"/>
        <end position="89"/>
    </location>
</feature>
<sequence length="253" mass="27811">MCRIPHQLLRHRQHAWAGRAPGHDHHPRPAGAGDCVDQGRGMGGGRYRAPNVNPSRAIQLPGFPSRLHHRPGRRRARFQQERPGEDGREQCQPAARQGADLPQLRGLGGMDHVGTRSRRGDGSIRRGDESSIHPPAVGVAAGPRHSSPYSRRWQGVNVIRFVTIAKFCELTGLTPAAVYTRKCKGIWPEGVVWRYEPGTKKILMDVEGYNRWVEKGQESLSFPTPAMKSPSPIRASAAGSGSKRSPVLPTLES</sequence>
<name>A0A0S4W4M3_RALSL</name>
<evidence type="ECO:0000256" key="1">
    <source>
        <dbReference type="SAM" id="MobiDB-lite"/>
    </source>
</evidence>
<protein>
    <submittedName>
        <fullName evidence="2">Phage excisionase (Modular protein)</fullName>
    </submittedName>
</protein>
<reference evidence="2" key="1">
    <citation type="submission" date="2015-10" db="EMBL/GenBank/DDBJ databases">
        <authorList>
            <person name="Gilbert D.G."/>
        </authorList>
    </citation>
    <scope>NUCLEOTIDE SEQUENCE</scope>
    <source>
        <strain evidence="2">Phyl III-seqv23</strain>
    </source>
</reference>
<accession>A0A0S4W4M3</accession>
<gene>
    <name evidence="3" type="ORF">RD1301_v1_2900005</name>
    <name evidence="2" type="ORF">TF3108_v1_850073</name>
</gene>
<evidence type="ECO:0000313" key="3">
    <source>
        <dbReference type="EMBL" id="CUV62939.1"/>
    </source>
</evidence>
<evidence type="ECO:0000313" key="2">
    <source>
        <dbReference type="EMBL" id="CUV41788.1"/>
    </source>
</evidence>
<dbReference type="EMBL" id="LN899826">
    <property type="protein sequence ID" value="CUV41788.1"/>
    <property type="molecule type" value="Genomic_DNA"/>
</dbReference>
<feature type="region of interest" description="Disordered" evidence="1">
    <location>
        <begin position="220"/>
        <end position="253"/>
    </location>
</feature>
<organism evidence="2">
    <name type="scientific">Ralstonia solanacearum</name>
    <name type="common">Pseudomonas solanacearum</name>
    <dbReference type="NCBI Taxonomy" id="305"/>
    <lineage>
        <taxon>Bacteria</taxon>
        <taxon>Pseudomonadati</taxon>
        <taxon>Pseudomonadota</taxon>
        <taxon>Betaproteobacteria</taxon>
        <taxon>Burkholderiales</taxon>
        <taxon>Burkholderiaceae</taxon>
        <taxon>Ralstonia</taxon>
        <taxon>Ralstonia solanacearum species complex</taxon>
    </lineage>
</organism>
<proteinExistence type="predicted"/>
<dbReference type="EMBL" id="LN899822">
    <property type="protein sequence ID" value="CUV62939.1"/>
    <property type="molecule type" value="Genomic_DNA"/>
</dbReference>